<evidence type="ECO:0000313" key="2">
    <source>
        <dbReference type="EMBL" id="SEU38780.1"/>
    </source>
</evidence>
<dbReference type="PANTHER" id="PTHR46825">
    <property type="entry name" value="D-ALANYL-D-ALANINE-CARBOXYPEPTIDASE/ENDOPEPTIDASE AMPH"/>
    <property type="match status" value="1"/>
</dbReference>
<dbReference type="Pfam" id="PF00144">
    <property type="entry name" value="Beta-lactamase"/>
    <property type="match status" value="1"/>
</dbReference>
<dbReference type="SUPFAM" id="SSF56601">
    <property type="entry name" value="beta-lactamase/transpeptidase-like"/>
    <property type="match status" value="1"/>
</dbReference>
<proteinExistence type="predicted"/>
<feature type="domain" description="Beta-lactamase-related" evidence="1">
    <location>
        <begin position="22"/>
        <end position="326"/>
    </location>
</feature>
<comment type="caution">
    <text evidence="2">The sequence shown here is derived from an EMBL/GenBank/DDBJ whole genome shotgun (WGS) entry which is preliminary data.</text>
</comment>
<dbReference type="InterPro" id="IPR050491">
    <property type="entry name" value="AmpC-like"/>
</dbReference>
<reference evidence="2 3" key="1">
    <citation type="submission" date="2016-10" db="EMBL/GenBank/DDBJ databases">
        <authorList>
            <person name="Varghese N."/>
            <person name="Submissions S."/>
        </authorList>
    </citation>
    <scope>NUCLEOTIDE SEQUENCE [LARGE SCALE GENOMIC DNA]</scope>
    <source>
        <strain evidence="2 3">DSM 16525</strain>
    </source>
</reference>
<evidence type="ECO:0000259" key="1">
    <source>
        <dbReference type="Pfam" id="PF00144"/>
    </source>
</evidence>
<evidence type="ECO:0000313" key="3">
    <source>
        <dbReference type="Proteomes" id="UP000183760"/>
    </source>
</evidence>
<gene>
    <name evidence="2" type="ORF">SAMN05443572_113193</name>
</gene>
<dbReference type="Proteomes" id="UP000183760">
    <property type="component" value="Unassembled WGS sequence"/>
</dbReference>
<name>A0ABY1CUK5_MYXFU</name>
<sequence>MRETRAQRHARVDALFATWRGKASPGCGVGVSRDGTRDYMKGHGLANLEFGVPLTPRSSFNLASITKQFVAFSIGLLAQEGKLSLDDDVRKHVPELPDHGKPITVAHLMHHISGLREQGQLLSLAGWRSEDLYTEEDVLWVQSRQRGVNFAAGEEVLYVNAAYSLLGVIVRRVSGKSLRAFADERIFKPLGMADTSFRDDQEPPIPQRVTGYMPRAEGGWRLSAADLGFKGTSAVYSSVNDMLTWQQNLLDGRLGGTALRDLLQTSGRLNDGRETGYGGGLRLGTYRGLRTVTHDGYMVGFRTESILFPAQKLAITVLCNDGKIDPTVLARKVAEVYLGNLLKDTTPPAVVVPEEELAALAGNYWSPQTDEVVRLEVKEGALREVGSPSKLTPIGQGQFLPAEPTPGLWRFDASAAPGAPALGIRDFWPTTREFIRVREPMPTAGELEALVGKYRSDEVDMTYTVRLVDGKLALSWFRRDDLMLEPVGGNRFVSSFGAVSFTKGASGGVDGMLVSSRRLRRFRAERVSQPAPVPSVSTSTPGPR</sequence>
<organism evidence="2 3">
    <name type="scientific">Myxococcus fulvus</name>
    <dbReference type="NCBI Taxonomy" id="33"/>
    <lineage>
        <taxon>Bacteria</taxon>
        <taxon>Pseudomonadati</taxon>
        <taxon>Myxococcota</taxon>
        <taxon>Myxococcia</taxon>
        <taxon>Myxococcales</taxon>
        <taxon>Cystobacterineae</taxon>
        <taxon>Myxococcaceae</taxon>
        <taxon>Myxococcus</taxon>
    </lineage>
</organism>
<dbReference type="PANTHER" id="PTHR46825:SF9">
    <property type="entry name" value="BETA-LACTAMASE-RELATED DOMAIN-CONTAINING PROTEIN"/>
    <property type="match status" value="1"/>
</dbReference>
<keyword evidence="3" id="KW-1185">Reference proteome</keyword>
<dbReference type="EMBL" id="FOIB01000013">
    <property type="protein sequence ID" value="SEU38780.1"/>
    <property type="molecule type" value="Genomic_DNA"/>
</dbReference>
<dbReference type="Gene3D" id="3.40.710.10">
    <property type="entry name" value="DD-peptidase/beta-lactamase superfamily"/>
    <property type="match status" value="1"/>
</dbReference>
<dbReference type="InterPro" id="IPR012338">
    <property type="entry name" value="Beta-lactam/transpept-like"/>
</dbReference>
<dbReference type="InterPro" id="IPR001466">
    <property type="entry name" value="Beta-lactam-related"/>
</dbReference>
<protein>
    <submittedName>
        <fullName evidence="2">CubicO group peptidase, beta-lactamase class C family</fullName>
    </submittedName>
</protein>
<accession>A0ABY1CUK5</accession>